<sequence>MAVAGVRSPVTVAGPRRIRTGFLRTVAWPSAYDGKIRRTIHPVPKPDAPRRTRPDACPGALQVHEAADGPLARVRLPGGVIRADRLRVLADCAATLGNGVIELTSRGNVQVRGLAGTAPGPDAVPAAEAFAARIAAAGLLPSTTHERVRNIVASPFGDRDLVDALDRELCARPGLARLPGRFLFSIGDLGLEADVTYAEGRLLLAGRDAGIGVPPERAVAAMLDAAEAFLRLRTTEWRIAELADGPARIAAALGGAAGEVRPAPPQPREPGVVAQPSGGLAVQALVPLARLTPEQAHAIAGLAAEVRFTPWRTVVVRDVADPERVRHGLAAAGLVTDPRSPWVGVTACTGLPGCTRALADVRADATAWVRAQSAPAAVPVHWSGCERRCGLPRGRVRQMVATADGYREEGP</sequence>
<evidence type="ECO:0000259" key="7">
    <source>
        <dbReference type="Pfam" id="PF03460"/>
    </source>
</evidence>
<keyword evidence="4" id="KW-0560">Oxidoreductase</keyword>
<dbReference type="PANTHER" id="PTHR32439">
    <property type="entry name" value="FERREDOXIN--NITRITE REDUCTASE, CHLOROPLASTIC"/>
    <property type="match status" value="1"/>
</dbReference>
<proteinExistence type="predicted"/>
<dbReference type="InterPro" id="IPR005117">
    <property type="entry name" value="NiRdtase/SiRdtase_haem-b_fer"/>
</dbReference>
<dbReference type="InterPro" id="IPR051329">
    <property type="entry name" value="NIR_SIR_4Fe-4S"/>
</dbReference>
<dbReference type="GO" id="GO:0051539">
    <property type="term" value="F:4 iron, 4 sulfur cluster binding"/>
    <property type="evidence" value="ECO:0007669"/>
    <property type="project" value="UniProtKB-KW"/>
</dbReference>
<dbReference type="InterPro" id="IPR045854">
    <property type="entry name" value="NO2/SO3_Rdtase_4Fe4S_sf"/>
</dbReference>
<dbReference type="EMBL" id="VFPQ01000001">
    <property type="protein sequence ID" value="TQM77625.1"/>
    <property type="molecule type" value="Genomic_DNA"/>
</dbReference>
<comment type="caution">
    <text evidence="8">The sequence shown here is derived from an EMBL/GenBank/DDBJ whole genome shotgun (WGS) entry which is preliminary data.</text>
</comment>
<evidence type="ECO:0000256" key="6">
    <source>
        <dbReference type="ARBA" id="ARBA00023014"/>
    </source>
</evidence>
<reference evidence="8 9" key="1">
    <citation type="submission" date="2019-06" db="EMBL/GenBank/DDBJ databases">
        <title>Sequencing the genomes of 1000 actinobacteria strains.</title>
        <authorList>
            <person name="Klenk H.-P."/>
        </authorList>
    </citation>
    <scope>NUCLEOTIDE SEQUENCE [LARGE SCALE GENOMIC DNA]</scope>
    <source>
        <strain evidence="8 9">DSM 43186</strain>
    </source>
</reference>
<dbReference type="AlphaFoldDB" id="A0A543J467"/>
<keyword evidence="5" id="KW-0408">Iron</keyword>
<dbReference type="Proteomes" id="UP000319213">
    <property type="component" value="Unassembled WGS sequence"/>
</dbReference>
<dbReference type="SUPFAM" id="SSF56014">
    <property type="entry name" value="Nitrite and sulphite reductase 4Fe-4S domain-like"/>
    <property type="match status" value="1"/>
</dbReference>
<organism evidence="8 9">
    <name type="scientific">Thermopolyspora flexuosa</name>
    <dbReference type="NCBI Taxonomy" id="103836"/>
    <lineage>
        <taxon>Bacteria</taxon>
        <taxon>Bacillati</taxon>
        <taxon>Actinomycetota</taxon>
        <taxon>Actinomycetes</taxon>
        <taxon>Streptosporangiales</taxon>
        <taxon>Streptosporangiaceae</taxon>
        <taxon>Thermopolyspora</taxon>
    </lineage>
</organism>
<accession>A0A543J467</accession>
<evidence type="ECO:0000313" key="9">
    <source>
        <dbReference type="Proteomes" id="UP000319213"/>
    </source>
</evidence>
<evidence type="ECO:0000256" key="5">
    <source>
        <dbReference type="ARBA" id="ARBA00023004"/>
    </source>
</evidence>
<evidence type="ECO:0000256" key="4">
    <source>
        <dbReference type="ARBA" id="ARBA00023002"/>
    </source>
</evidence>
<dbReference type="SUPFAM" id="SSF55124">
    <property type="entry name" value="Nitrite/Sulfite reductase N-terminal domain-like"/>
    <property type="match status" value="2"/>
</dbReference>
<keyword evidence="2" id="KW-0349">Heme</keyword>
<dbReference type="GO" id="GO:0046872">
    <property type="term" value="F:metal ion binding"/>
    <property type="evidence" value="ECO:0007669"/>
    <property type="project" value="UniProtKB-KW"/>
</dbReference>
<evidence type="ECO:0000313" key="8">
    <source>
        <dbReference type="EMBL" id="TQM77625.1"/>
    </source>
</evidence>
<keyword evidence="9" id="KW-1185">Reference proteome</keyword>
<dbReference type="GO" id="GO:0016491">
    <property type="term" value="F:oxidoreductase activity"/>
    <property type="evidence" value="ECO:0007669"/>
    <property type="project" value="UniProtKB-KW"/>
</dbReference>
<dbReference type="PANTHER" id="PTHR32439:SF9">
    <property type="entry name" value="BLR3264 PROTEIN"/>
    <property type="match status" value="1"/>
</dbReference>
<gene>
    <name evidence="8" type="ORF">FHX40_4396</name>
</gene>
<evidence type="ECO:0000256" key="1">
    <source>
        <dbReference type="ARBA" id="ARBA00022485"/>
    </source>
</evidence>
<feature type="domain" description="Nitrite/Sulfite reductase ferredoxin-like" evidence="7">
    <location>
        <begin position="72"/>
        <end position="115"/>
    </location>
</feature>
<keyword evidence="1" id="KW-0004">4Fe-4S</keyword>
<feature type="domain" description="Nitrite/Sulfite reductase ferredoxin-like" evidence="7">
    <location>
        <begin position="275"/>
        <end position="320"/>
    </location>
</feature>
<protein>
    <submittedName>
        <fullName evidence="8">Precorrin-3B synthase</fullName>
    </submittedName>
</protein>
<name>A0A543J467_9ACTN</name>
<evidence type="ECO:0000256" key="2">
    <source>
        <dbReference type="ARBA" id="ARBA00022617"/>
    </source>
</evidence>
<dbReference type="Pfam" id="PF03460">
    <property type="entry name" value="NIR_SIR_ferr"/>
    <property type="match status" value="2"/>
</dbReference>
<keyword evidence="6" id="KW-0411">Iron-sulfur</keyword>
<keyword evidence="3" id="KW-0479">Metal-binding</keyword>
<dbReference type="InterPro" id="IPR036136">
    <property type="entry name" value="Nit/Sulf_reduc_fer-like_dom_sf"/>
</dbReference>
<evidence type="ECO:0000256" key="3">
    <source>
        <dbReference type="ARBA" id="ARBA00022723"/>
    </source>
</evidence>
<dbReference type="Gene3D" id="3.30.413.10">
    <property type="entry name" value="Sulfite Reductase Hemoprotein, domain 1"/>
    <property type="match status" value="1"/>
</dbReference>
<dbReference type="Gene3D" id="3.90.480.20">
    <property type="match status" value="2"/>
</dbReference>